<accession>A0ABZ3FPF2</accession>
<dbReference type="EMBL" id="CP154795">
    <property type="protein sequence ID" value="XAN07560.1"/>
    <property type="molecule type" value="Genomic_DNA"/>
</dbReference>
<dbReference type="Proteomes" id="UP001442841">
    <property type="component" value="Chromosome"/>
</dbReference>
<gene>
    <name evidence="2" type="ORF">AADG42_09715</name>
</gene>
<proteinExistence type="predicted"/>
<dbReference type="Pfam" id="PF12697">
    <property type="entry name" value="Abhydrolase_6"/>
    <property type="match status" value="1"/>
</dbReference>
<dbReference type="PANTHER" id="PTHR43798:SF27">
    <property type="entry name" value="HYDROLASE ALPHA_BETA HYDROLASE FOLD FAMILY"/>
    <property type="match status" value="1"/>
</dbReference>
<dbReference type="InterPro" id="IPR000073">
    <property type="entry name" value="AB_hydrolase_1"/>
</dbReference>
<dbReference type="PANTHER" id="PTHR43798">
    <property type="entry name" value="MONOACYLGLYCEROL LIPASE"/>
    <property type="match status" value="1"/>
</dbReference>
<reference evidence="2 3" key="1">
    <citation type="submission" date="2024-04" db="EMBL/GenBank/DDBJ databases">
        <title>Isolation of an actinomycete strain from pig manure.</title>
        <authorList>
            <person name="Gong T."/>
            <person name="Yu Z."/>
            <person name="An M."/>
            <person name="Wei C."/>
            <person name="Yang W."/>
            <person name="Liu L."/>
        </authorList>
    </citation>
    <scope>NUCLEOTIDE SEQUENCE [LARGE SCALE GENOMIC DNA]</scope>
    <source>
        <strain evidence="2 3">ZF39</strain>
    </source>
</reference>
<name>A0ABZ3FPF2_9ACTN</name>
<evidence type="ECO:0000313" key="2">
    <source>
        <dbReference type="EMBL" id="XAN07560.1"/>
    </source>
</evidence>
<sequence>MITSADRTHHRPRRRLRRVGFVTLAALAALGLAGLVIPTSPGVGHFRTPGDRDAYVEAYLAALATLPAPTRTLDLTTRFGTVRAYEWSPPEIAATDPRFTIPVVFMPGRASGAPMWRENLPSLIGHRRLVIFDALGDAGLSAQTVLITSMADQAAWLEESVGQLAEGRVHVVGHSFGGATAMAYARAHPERIASLTLLEPAFTFAYPPASTFFWASVLGLPVPASWRDRATREIAGEDDPIDYSDPVARLIDRAAAGYSADLPVPTPLNAHQLADLRVPVYLALADHKSLAGGERAAERARGLPCATVQIWPNTTHSLPMQVVEPLAEELVTFWAAHDA</sequence>
<dbReference type="SUPFAM" id="SSF53474">
    <property type="entry name" value="alpha/beta-Hydrolases"/>
    <property type="match status" value="1"/>
</dbReference>
<protein>
    <submittedName>
        <fullName evidence="2">Alpha/beta fold hydrolase</fullName>
    </submittedName>
</protein>
<keyword evidence="3" id="KW-1185">Reference proteome</keyword>
<dbReference type="Gene3D" id="3.40.50.1820">
    <property type="entry name" value="alpha/beta hydrolase"/>
    <property type="match status" value="1"/>
</dbReference>
<organism evidence="2 3">
    <name type="scientific">Ammonicoccus fulvus</name>
    <dbReference type="NCBI Taxonomy" id="3138240"/>
    <lineage>
        <taxon>Bacteria</taxon>
        <taxon>Bacillati</taxon>
        <taxon>Actinomycetota</taxon>
        <taxon>Actinomycetes</taxon>
        <taxon>Propionibacteriales</taxon>
        <taxon>Propionibacteriaceae</taxon>
        <taxon>Ammonicoccus</taxon>
    </lineage>
</organism>
<dbReference type="InterPro" id="IPR029058">
    <property type="entry name" value="AB_hydrolase_fold"/>
</dbReference>
<evidence type="ECO:0000313" key="3">
    <source>
        <dbReference type="Proteomes" id="UP001442841"/>
    </source>
</evidence>
<dbReference type="RefSeq" id="WP_425309024.1">
    <property type="nucleotide sequence ID" value="NZ_CP154795.1"/>
</dbReference>
<dbReference type="PRINTS" id="PR00111">
    <property type="entry name" value="ABHYDROLASE"/>
</dbReference>
<keyword evidence="2" id="KW-0378">Hydrolase</keyword>
<dbReference type="GO" id="GO:0016787">
    <property type="term" value="F:hydrolase activity"/>
    <property type="evidence" value="ECO:0007669"/>
    <property type="project" value="UniProtKB-KW"/>
</dbReference>
<feature type="domain" description="AB hydrolase-1" evidence="1">
    <location>
        <begin position="103"/>
        <end position="321"/>
    </location>
</feature>
<evidence type="ECO:0000259" key="1">
    <source>
        <dbReference type="Pfam" id="PF12697"/>
    </source>
</evidence>
<dbReference type="InterPro" id="IPR050266">
    <property type="entry name" value="AB_hydrolase_sf"/>
</dbReference>